<dbReference type="InterPro" id="IPR002933">
    <property type="entry name" value="Peptidase_M20"/>
</dbReference>
<keyword evidence="5" id="KW-1185">Reference proteome</keyword>
<name>A0A9P1EG21_CUSEU</name>
<dbReference type="AlphaFoldDB" id="A0A9P1EG21"/>
<dbReference type="Gene3D" id="3.40.630.10">
    <property type="entry name" value="Zn peptidases"/>
    <property type="match status" value="2"/>
</dbReference>
<dbReference type="OrthoDB" id="6119954at2759"/>
<sequence length="237" mass="25504">MIADGALDKAEAIFALHVSHQHPTGVIGSRPGPLLAGCGFFRAVIGGQGNPVVAASAAIISLQAIVSREADPLDAQVISVTSVDSLGAKSESVVLRGTFRAFSDSSLRQLLKRIREVIAEQVSVFTCSATVDFFNDKDTFYPPTVNEERMYEHVKKVSEHLVGPSNFRVVAPLMGAEDFSFYSQLIPAAFFYVGIMNKTLGSVHSGHSPLFMIDEDALPIGAAAHAAIAERFLYDYE</sequence>
<dbReference type="GO" id="GO:0009694">
    <property type="term" value="P:jasmonic acid metabolic process"/>
    <property type="evidence" value="ECO:0007669"/>
    <property type="project" value="TreeGrafter"/>
</dbReference>
<evidence type="ECO:0000313" key="4">
    <source>
        <dbReference type="EMBL" id="CAH9102575.1"/>
    </source>
</evidence>
<dbReference type="EMBL" id="CAMAPE010000041">
    <property type="protein sequence ID" value="CAH9102575.1"/>
    <property type="molecule type" value="Genomic_DNA"/>
</dbReference>
<gene>
    <name evidence="4" type="ORF">CEURO_LOCUS15839</name>
</gene>
<protein>
    <recommendedName>
        <fullName evidence="6">IAA-amino acid hydrolase ILR1-like 6</fullName>
    </recommendedName>
</protein>
<evidence type="ECO:0000256" key="3">
    <source>
        <dbReference type="ARBA" id="ARBA00023211"/>
    </source>
</evidence>
<dbReference type="PANTHER" id="PTHR11014">
    <property type="entry name" value="PEPTIDASE M20 FAMILY MEMBER"/>
    <property type="match status" value="1"/>
</dbReference>
<dbReference type="InterPro" id="IPR017439">
    <property type="entry name" value="Amidohydrolase"/>
</dbReference>
<dbReference type="Pfam" id="PF01546">
    <property type="entry name" value="Peptidase_M20"/>
    <property type="match status" value="1"/>
</dbReference>
<keyword evidence="3" id="KW-0464">Manganese</keyword>
<evidence type="ECO:0000256" key="2">
    <source>
        <dbReference type="ARBA" id="ARBA00022801"/>
    </source>
</evidence>
<dbReference type="SUPFAM" id="SSF55031">
    <property type="entry name" value="Bacterial exopeptidase dimerisation domain"/>
    <property type="match status" value="1"/>
</dbReference>
<reference evidence="4" key="1">
    <citation type="submission" date="2022-07" db="EMBL/GenBank/DDBJ databases">
        <authorList>
            <person name="Macas J."/>
            <person name="Novak P."/>
            <person name="Neumann P."/>
        </authorList>
    </citation>
    <scope>NUCLEOTIDE SEQUENCE</scope>
</reference>
<accession>A0A9P1EG21</accession>
<dbReference type="GO" id="GO:0016787">
    <property type="term" value="F:hydrolase activity"/>
    <property type="evidence" value="ECO:0007669"/>
    <property type="project" value="UniProtKB-KW"/>
</dbReference>
<evidence type="ECO:0000313" key="5">
    <source>
        <dbReference type="Proteomes" id="UP001152484"/>
    </source>
</evidence>
<evidence type="ECO:0008006" key="6">
    <source>
        <dbReference type="Google" id="ProtNLM"/>
    </source>
</evidence>
<comment type="similarity">
    <text evidence="1">Belongs to the peptidase M20 family.</text>
</comment>
<dbReference type="Proteomes" id="UP001152484">
    <property type="component" value="Unassembled WGS sequence"/>
</dbReference>
<keyword evidence="2" id="KW-0378">Hydrolase</keyword>
<comment type="caution">
    <text evidence="4">The sequence shown here is derived from an EMBL/GenBank/DDBJ whole genome shotgun (WGS) entry which is preliminary data.</text>
</comment>
<evidence type="ECO:0000256" key="1">
    <source>
        <dbReference type="ARBA" id="ARBA00006153"/>
    </source>
</evidence>
<organism evidence="4 5">
    <name type="scientific">Cuscuta europaea</name>
    <name type="common">European dodder</name>
    <dbReference type="NCBI Taxonomy" id="41803"/>
    <lineage>
        <taxon>Eukaryota</taxon>
        <taxon>Viridiplantae</taxon>
        <taxon>Streptophyta</taxon>
        <taxon>Embryophyta</taxon>
        <taxon>Tracheophyta</taxon>
        <taxon>Spermatophyta</taxon>
        <taxon>Magnoliopsida</taxon>
        <taxon>eudicotyledons</taxon>
        <taxon>Gunneridae</taxon>
        <taxon>Pentapetalae</taxon>
        <taxon>asterids</taxon>
        <taxon>lamiids</taxon>
        <taxon>Solanales</taxon>
        <taxon>Convolvulaceae</taxon>
        <taxon>Cuscuteae</taxon>
        <taxon>Cuscuta</taxon>
        <taxon>Cuscuta subgen. Cuscuta</taxon>
    </lineage>
</organism>
<dbReference type="PANTHER" id="PTHR11014:SF62">
    <property type="entry name" value="IAA-AMINO ACID HYDROLASE ILR1-LIKE 6"/>
    <property type="match status" value="1"/>
</dbReference>
<proteinExistence type="inferred from homology"/>
<dbReference type="SUPFAM" id="SSF53187">
    <property type="entry name" value="Zn-dependent exopeptidases"/>
    <property type="match status" value="1"/>
</dbReference>
<dbReference type="InterPro" id="IPR036264">
    <property type="entry name" value="Bact_exopeptidase_dim_dom"/>
</dbReference>
<dbReference type="FunFam" id="3.30.70.360:FF:000001">
    <property type="entry name" value="N-acetyldiaminopimelate deacetylase"/>
    <property type="match status" value="1"/>
</dbReference>